<evidence type="ECO:0000313" key="2">
    <source>
        <dbReference type="Proteomes" id="UP001177021"/>
    </source>
</evidence>
<gene>
    <name evidence="1" type="ORF">MILVUS5_LOCUS22412</name>
</gene>
<proteinExistence type="predicted"/>
<accession>A0ACB0KE33</accession>
<dbReference type="EMBL" id="CASHSV030000206">
    <property type="protein sequence ID" value="CAJ2655481.1"/>
    <property type="molecule type" value="Genomic_DNA"/>
</dbReference>
<keyword evidence="2" id="KW-1185">Reference proteome</keyword>
<dbReference type="Proteomes" id="UP001177021">
    <property type="component" value="Unassembled WGS sequence"/>
</dbReference>
<comment type="caution">
    <text evidence="1">The sequence shown here is derived from an EMBL/GenBank/DDBJ whole genome shotgun (WGS) entry which is preliminary data.</text>
</comment>
<protein>
    <submittedName>
        <fullName evidence="1">Uncharacterized protein</fullName>
    </submittedName>
</protein>
<reference evidence="1" key="1">
    <citation type="submission" date="2023-10" db="EMBL/GenBank/DDBJ databases">
        <authorList>
            <person name="Rodriguez Cubillos JULIANA M."/>
            <person name="De Vega J."/>
        </authorList>
    </citation>
    <scope>NUCLEOTIDE SEQUENCE</scope>
</reference>
<evidence type="ECO:0000313" key="1">
    <source>
        <dbReference type="EMBL" id="CAJ2655481.1"/>
    </source>
</evidence>
<name>A0ACB0KE33_TRIPR</name>
<organism evidence="1 2">
    <name type="scientific">Trifolium pratense</name>
    <name type="common">Red clover</name>
    <dbReference type="NCBI Taxonomy" id="57577"/>
    <lineage>
        <taxon>Eukaryota</taxon>
        <taxon>Viridiplantae</taxon>
        <taxon>Streptophyta</taxon>
        <taxon>Embryophyta</taxon>
        <taxon>Tracheophyta</taxon>
        <taxon>Spermatophyta</taxon>
        <taxon>Magnoliopsida</taxon>
        <taxon>eudicotyledons</taxon>
        <taxon>Gunneridae</taxon>
        <taxon>Pentapetalae</taxon>
        <taxon>rosids</taxon>
        <taxon>fabids</taxon>
        <taxon>Fabales</taxon>
        <taxon>Fabaceae</taxon>
        <taxon>Papilionoideae</taxon>
        <taxon>50 kb inversion clade</taxon>
        <taxon>NPAAA clade</taxon>
        <taxon>Hologalegina</taxon>
        <taxon>IRL clade</taxon>
        <taxon>Trifolieae</taxon>
        <taxon>Trifolium</taxon>
    </lineage>
</organism>
<sequence length="150" mass="17229">MIARRSRPRYGCSERGSIFSPREYKNVGDFVGDSLRRGALCGSNCELVMVQFFLTLHLPWSEKKCKLNINSARGFEVVDEIKQAVDEACEKPVVSSADILAIAARETLSLRRPIMECETWTKGLHNSKSWRCRCKHFWTIFQSFSVHQKL</sequence>